<feature type="compositionally biased region" description="Pro residues" evidence="1">
    <location>
        <begin position="304"/>
        <end position="313"/>
    </location>
</feature>
<evidence type="ECO:0000256" key="1">
    <source>
        <dbReference type="SAM" id="MobiDB-lite"/>
    </source>
</evidence>
<gene>
    <name evidence="2" type="ORF">CHILSU_LOCUS1252</name>
</gene>
<protein>
    <submittedName>
        <fullName evidence="2">Uncharacterized protein</fullName>
    </submittedName>
</protein>
<accession>A0ABN8AY19</accession>
<evidence type="ECO:0000313" key="3">
    <source>
        <dbReference type="Proteomes" id="UP001153292"/>
    </source>
</evidence>
<dbReference type="EMBL" id="OU963904">
    <property type="protein sequence ID" value="CAH0398144.1"/>
    <property type="molecule type" value="Genomic_DNA"/>
</dbReference>
<keyword evidence="3" id="KW-1185">Reference proteome</keyword>
<reference evidence="2" key="1">
    <citation type="submission" date="2021-12" db="EMBL/GenBank/DDBJ databases">
        <authorList>
            <person name="King R."/>
        </authorList>
    </citation>
    <scope>NUCLEOTIDE SEQUENCE</scope>
</reference>
<name>A0ABN8AY19_CHISP</name>
<dbReference type="Proteomes" id="UP001153292">
    <property type="component" value="Chromosome 11"/>
</dbReference>
<proteinExistence type="predicted"/>
<evidence type="ECO:0000313" key="2">
    <source>
        <dbReference type="EMBL" id="CAH0398144.1"/>
    </source>
</evidence>
<feature type="region of interest" description="Disordered" evidence="1">
    <location>
        <begin position="303"/>
        <end position="322"/>
    </location>
</feature>
<sequence length="322" mass="37104">MKNTLFLESVIFTSRKFITIIESDKDLIMLNRLITKRRIKSNNDECRRTRATRHSHKRRHEKLEATTKVAEACDSGRLSQARLKAKKQRNRLRYQEYTNGSQSKFDKLQDVNPNIIGEIKAARLRWLGHVERMGEDRAVKRAYLRQPIGRRPVGRPRYRWSDEVQRDLQSLSADGWRDLARDRRAWRHLVSEAKIHFGSLRHNSNTFVMACVLSSRVVLHIGITAWSNVLWPLRGDTRLPPSSVRQGGRAEAIYTKSIARPWPWAHRSAEPPVRPTPAPPAMRDRPAAALSYPVPTTYQLDSPCPVPRALPPEPDQHALIDS</sequence>
<organism evidence="2 3">
    <name type="scientific">Chilo suppressalis</name>
    <name type="common">Asiatic rice borer moth</name>
    <dbReference type="NCBI Taxonomy" id="168631"/>
    <lineage>
        <taxon>Eukaryota</taxon>
        <taxon>Metazoa</taxon>
        <taxon>Ecdysozoa</taxon>
        <taxon>Arthropoda</taxon>
        <taxon>Hexapoda</taxon>
        <taxon>Insecta</taxon>
        <taxon>Pterygota</taxon>
        <taxon>Neoptera</taxon>
        <taxon>Endopterygota</taxon>
        <taxon>Lepidoptera</taxon>
        <taxon>Glossata</taxon>
        <taxon>Ditrysia</taxon>
        <taxon>Pyraloidea</taxon>
        <taxon>Crambidae</taxon>
        <taxon>Crambinae</taxon>
        <taxon>Chilo</taxon>
    </lineage>
</organism>